<dbReference type="Proteomes" id="UP000177583">
    <property type="component" value="Unassembled WGS sequence"/>
</dbReference>
<evidence type="ECO:0000313" key="3">
    <source>
        <dbReference type="Proteomes" id="UP000177583"/>
    </source>
</evidence>
<dbReference type="EMBL" id="MFNF01000050">
    <property type="protein sequence ID" value="OGH00081.1"/>
    <property type="molecule type" value="Genomic_DNA"/>
</dbReference>
<reference evidence="2 3" key="1">
    <citation type="journal article" date="2016" name="Nat. Commun.">
        <title>Thousands of microbial genomes shed light on interconnected biogeochemical processes in an aquifer system.</title>
        <authorList>
            <person name="Anantharaman K."/>
            <person name="Brown C.T."/>
            <person name="Hug L.A."/>
            <person name="Sharon I."/>
            <person name="Castelle C.J."/>
            <person name="Probst A.J."/>
            <person name="Thomas B.C."/>
            <person name="Singh A."/>
            <person name="Wilkins M.J."/>
            <person name="Karaoz U."/>
            <person name="Brodie E.L."/>
            <person name="Williams K.H."/>
            <person name="Hubbard S.S."/>
            <person name="Banfield J.F."/>
        </authorList>
    </citation>
    <scope>NUCLEOTIDE SEQUENCE [LARGE SCALE GENOMIC DNA]</scope>
</reference>
<keyword evidence="1" id="KW-0175">Coiled coil</keyword>
<evidence type="ECO:0000256" key="1">
    <source>
        <dbReference type="SAM" id="Coils"/>
    </source>
</evidence>
<sequence>MKAVSRSKPWIILGLLVTFGTAAGPAYGMNSVKGWINNVRPGTFATEGDATADTGPQDPETNFSEADLKVLIQLKQREQELAAREEEFSKRTGELKLLSQQIEQKLDQMRSLAAKIEQTRAERKEMDERDISRMVKYYESMTPDAVASFINQMDRVTAMHLIMRMNPRKASGVMQLLEPKVAVDITERVTKFKANRSDLVAK</sequence>
<accession>A0A1F6GPU3</accession>
<protein>
    <recommendedName>
        <fullName evidence="4">Magnesium transporter MgtE intracellular domain-containing protein</fullName>
    </recommendedName>
</protein>
<dbReference type="Gene3D" id="1.10.220.30">
    <property type="match status" value="1"/>
</dbReference>
<gene>
    <name evidence="2" type="ORF">A2557_04340</name>
</gene>
<organism evidence="2 3">
    <name type="scientific">Candidatus Lambdaproteobacteria bacterium RIFOXYD2_FULL_56_26</name>
    <dbReference type="NCBI Taxonomy" id="1817773"/>
    <lineage>
        <taxon>Bacteria</taxon>
        <taxon>Pseudomonadati</taxon>
        <taxon>Pseudomonadota</taxon>
        <taxon>Candidatus Lambdaproteobacteria</taxon>
    </lineage>
</organism>
<name>A0A1F6GPU3_9PROT</name>
<dbReference type="SUPFAM" id="SSF158791">
    <property type="entry name" value="MgtE N-terminal domain-like"/>
    <property type="match status" value="1"/>
</dbReference>
<comment type="caution">
    <text evidence="2">The sequence shown here is derived from an EMBL/GenBank/DDBJ whole genome shotgun (WGS) entry which is preliminary data.</text>
</comment>
<evidence type="ECO:0008006" key="4">
    <source>
        <dbReference type="Google" id="ProtNLM"/>
    </source>
</evidence>
<evidence type="ECO:0000313" key="2">
    <source>
        <dbReference type="EMBL" id="OGH00081.1"/>
    </source>
</evidence>
<feature type="coiled-coil region" evidence="1">
    <location>
        <begin position="95"/>
        <end position="129"/>
    </location>
</feature>
<proteinExistence type="predicted"/>
<dbReference type="AlphaFoldDB" id="A0A1F6GPU3"/>